<feature type="domain" description="Cadherin" evidence="18">
    <location>
        <begin position="533"/>
        <end position="643"/>
    </location>
</feature>
<dbReference type="FunFam" id="2.60.40.60:FF:000053">
    <property type="entry name" value="FAT atypical cadherin 3"/>
    <property type="match status" value="1"/>
</dbReference>
<feature type="disulfide bond" evidence="13">
    <location>
        <begin position="4321"/>
        <end position="4330"/>
    </location>
</feature>
<feature type="domain" description="EGF-like" evidence="17">
    <location>
        <begin position="4370"/>
        <end position="4407"/>
    </location>
</feature>
<dbReference type="Proteomes" id="UP000828236">
    <property type="component" value="Unassembled WGS sequence"/>
</dbReference>
<feature type="domain" description="EGF-like" evidence="17">
    <location>
        <begin position="4246"/>
        <end position="4284"/>
    </location>
</feature>
<feature type="domain" description="Cadherin" evidence="18">
    <location>
        <begin position="3519"/>
        <end position="3625"/>
    </location>
</feature>
<dbReference type="GO" id="GO:0050839">
    <property type="term" value="F:cell adhesion molecule binding"/>
    <property type="evidence" value="ECO:0007669"/>
    <property type="project" value="UniProtKB-ARBA"/>
</dbReference>
<evidence type="ECO:0000256" key="10">
    <source>
        <dbReference type="ARBA" id="ARBA00023157"/>
    </source>
</evidence>
<dbReference type="FunFam" id="2.10.25.10:FF:000038">
    <property type="entry name" value="Fibrillin 2"/>
    <property type="match status" value="1"/>
</dbReference>
<feature type="domain" description="Cadherin" evidence="18">
    <location>
        <begin position="1814"/>
        <end position="1911"/>
    </location>
</feature>
<feature type="domain" description="Laminin G" evidence="16">
    <location>
        <begin position="4062"/>
        <end position="4241"/>
    </location>
</feature>
<feature type="compositionally biased region" description="Low complexity" evidence="14">
    <location>
        <begin position="4636"/>
        <end position="4648"/>
    </location>
</feature>
<evidence type="ECO:0000256" key="14">
    <source>
        <dbReference type="SAM" id="MobiDB-lite"/>
    </source>
</evidence>
<dbReference type="CDD" id="cd00053">
    <property type="entry name" value="EGF"/>
    <property type="match status" value="1"/>
</dbReference>
<evidence type="ECO:0000256" key="2">
    <source>
        <dbReference type="ARBA" id="ARBA00022536"/>
    </source>
</evidence>
<keyword evidence="2 13" id="KW-0245">EGF-like domain</keyword>
<feature type="domain" description="Cadherin" evidence="18">
    <location>
        <begin position="3743"/>
        <end position="3848"/>
    </location>
</feature>
<dbReference type="FunFam" id="2.60.40.60:FF:000032">
    <property type="entry name" value="FAT atypical cadherin 1"/>
    <property type="match status" value="1"/>
</dbReference>
<protein>
    <submittedName>
        <fullName evidence="19">Fat-like protein cadherin-related tumor suppressor-like protein</fullName>
    </submittedName>
</protein>
<dbReference type="GO" id="GO:0005509">
    <property type="term" value="F:calcium ion binding"/>
    <property type="evidence" value="ECO:0007669"/>
    <property type="project" value="UniProtKB-UniRule"/>
</dbReference>
<feature type="domain" description="Cadherin" evidence="18">
    <location>
        <begin position="1293"/>
        <end position="1416"/>
    </location>
</feature>
<feature type="disulfide bond" evidence="13">
    <location>
        <begin position="4032"/>
        <end position="4041"/>
    </location>
</feature>
<feature type="region of interest" description="Disordered" evidence="14">
    <location>
        <begin position="5060"/>
        <end position="5094"/>
    </location>
</feature>
<dbReference type="GO" id="GO:0007424">
    <property type="term" value="P:open tracheal system development"/>
    <property type="evidence" value="ECO:0007669"/>
    <property type="project" value="UniProtKB-ARBA"/>
</dbReference>
<dbReference type="Pfam" id="PF00028">
    <property type="entry name" value="Cadherin"/>
    <property type="match status" value="20"/>
</dbReference>
<feature type="compositionally biased region" description="Polar residues" evidence="14">
    <location>
        <begin position="5085"/>
        <end position="5094"/>
    </location>
</feature>
<dbReference type="SMART" id="SM00112">
    <property type="entry name" value="CA"/>
    <property type="match status" value="29"/>
</dbReference>
<dbReference type="Gene3D" id="2.60.40.60">
    <property type="entry name" value="Cadherins"/>
    <property type="match status" value="33"/>
</dbReference>
<dbReference type="PANTHER" id="PTHR24026">
    <property type="entry name" value="FAT ATYPICAL CADHERIN-RELATED"/>
    <property type="match status" value="1"/>
</dbReference>
<evidence type="ECO:0000256" key="4">
    <source>
        <dbReference type="ARBA" id="ARBA00022729"/>
    </source>
</evidence>
<dbReference type="SUPFAM" id="SSF49899">
    <property type="entry name" value="Concanavalin A-like lectins/glucanases"/>
    <property type="match status" value="1"/>
</dbReference>
<dbReference type="InterPro" id="IPR013320">
    <property type="entry name" value="ConA-like_dom_sf"/>
</dbReference>
<feature type="transmembrane region" description="Helical" evidence="15">
    <location>
        <begin position="4428"/>
        <end position="4452"/>
    </location>
</feature>
<dbReference type="SMART" id="SM00179">
    <property type="entry name" value="EGF_CA"/>
    <property type="match status" value="3"/>
</dbReference>
<feature type="domain" description="Cadherin" evidence="18">
    <location>
        <begin position="2241"/>
        <end position="2352"/>
    </location>
</feature>
<keyword evidence="5" id="KW-0677">Repeat</keyword>
<keyword evidence="6 12" id="KW-0106">Calcium</keyword>
<feature type="domain" description="Cadherin" evidence="18">
    <location>
        <begin position="3006"/>
        <end position="3107"/>
    </location>
</feature>
<evidence type="ECO:0000256" key="8">
    <source>
        <dbReference type="ARBA" id="ARBA00022989"/>
    </source>
</evidence>
<feature type="domain" description="Cadherin" evidence="18">
    <location>
        <begin position="1912"/>
        <end position="2024"/>
    </location>
</feature>
<dbReference type="PANTHER" id="PTHR24026:SF126">
    <property type="entry name" value="PROTOCADHERIN FAT 4"/>
    <property type="match status" value="1"/>
</dbReference>
<evidence type="ECO:0000256" key="11">
    <source>
        <dbReference type="ARBA" id="ARBA00023180"/>
    </source>
</evidence>
<feature type="region of interest" description="Disordered" evidence="14">
    <location>
        <begin position="4835"/>
        <end position="4875"/>
    </location>
</feature>
<evidence type="ECO:0000256" key="3">
    <source>
        <dbReference type="ARBA" id="ARBA00022692"/>
    </source>
</evidence>
<feature type="disulfide bond" evidence="13">
    <location>
        <begin position="4358"/>
        <end position="4367"/>
    </location>
</feature>
<proteinExistence type="predicted"/>
<dbReference type="InterPro" id="IPR049883">
    <property type="entry name" value="NOTCH1_EGF-like"/>
</dbReference>
<dbReference type="SMART" id="SM00282">
    <property type="entry name" value="LamG"/>
    <property type="match status" value="1"/>
</dbReference>
<dbReference type="SUPFAM" id="SSF49313">
    <property type="entry name" value="Cadherin-like"/>
    <property type="match status" value="32"/>
</dbReference>
<feature type="compositionally biased region" description="Acidic residues" evidence="14">
    <location>
        <begin position="4697"/>
        <end position="4709"/>
    </location>
</feature>
<feature type="domain" description="Cadherin" evidence="18">
    <location>
        <begin position="1084"/>
        <end position="1189"/>
    </location>
</feature>
<dbReference type="InterPro" id="IPR000152">
    <property type="entry name" value="EGF-type_Asp/Asn_hydroxyl_site"/>
</dbReference>
<comment type="caution">
    <text evidence="19">The sequence shown here is derived from an EMBL/GenBank/DDBJ whole genome shotgun (WGS) entry which is preliminary data.</text>
</comment>
<dbReference type="GO" id="GO:0007163">
    <property type="term" value="P:establishment or maintenance of cell polarity"/>
    <property type="evidence" value="ECO:0007669"/>
    <property type="project" value="UniProtKB-ARBA"/>
</dbReference>
<dbReference type="FunFam" id="2.60.40.60:FF:000024">
    <property type="entry name" value="FAT atypical cadherin 3"/>
    <property type="match status" value="2"/>
</dbReference>
<feature type="domain" description="Cadherin" evidence="18">
    <location>
        <begin position="2904"/>
        <end position="3005"/>
    </location>
</feature>
<dbReference type="Pfam" id="PF07645">
    <property type="entry name" value="EGF_CA"/>
    <property type="match status" value="1"/>
</dbReference>
<reference evidence="19" key="1">
    <citation type="submission" date="2020-06" db="EMBL/GenBank/DDBJ databases">
        <authorList>
            <person name="Ji K."/>
            <person name="Li J."/>
        </authorList>
    </citation>
    <scope>NUCLEOTIDE SEQUENCE</scope>
    <source>
        <strain evidence="19">JKM2019</strain>
        <tissue evidence="19">Whole body</tissue>
    </source>
</reference>
<dbReference type="FunFam" id="2.60.40.60:FF:000013">
    <property type="entry name" value="Cadherin EGF LAG seven-pass G-type receptor"/>
    <property type="match status" value="3"/>
</dbReference>
<evidence type="ECO:0000256" key="6">
    <source>
        <dbReference type="ARBA" id="ARBA00022837"/>
    </source>
</evidence>
<dbReference type="InterPro" id="IPR000742">
    <property type="entry name" value="EGF"/>
</dbReference>
<accession>A0A9D4P6H5</accession>
<evidence type="ECO:0000256" key="15">
    <source>
        <dbReference type="SAM" id="Phobius"/>
    </source>
</evidence>
<dbReference type="GO" id="GO:0048513">
    <property type="term" value="P:animal organ development"/>
    <property type="evidence" value="ECO:0007669"/>
    <property type="project" value="UniProtKB-ARBA"/>
</dbReference>
<comment type="caution">
    <text evidence="13">Lacks conserved residue(s) required for the propagation of feature annotation.</text>
</comment>
<feature type="domain" description="Cadherin" evidence="18">
    <location>
        <begin position="2671"/>
        <end position="2774"/>
    </location>
</feature>
<feature type="compositionally biased region" description="Low complexity" evidence="14">
    <location>
        <begin position="4842"/>
        <end position="4854"/>
    </location>
</feature>
<feature type="domain" description="EGF-like" evidence="17">
    <location>
        <begin position="4286"/>
        <end position="4331"/>
    </location>
</feature>
<dbReference type="GO" id="GO:0030855">
    <property type="term" value="P:epithelial cell differentiation"/>
    <property type="evidence" value="ECO:0007669"/>
    <property type="project" value="UniProtKB-ARBA"/>
</dbReference>
<evidence type="ECO:0000259" key="17">
    <source>
        <dbReference type="PROSITE" id="PS50026"/>
    </source>
</evidence>
<name>A0A9D4P6H5_DERFA</name>
<dbReference type="GO" id="GO:0008104">
    <property type="term" value="P:intracellular protein localization"/>
    <property type="evidence" value="ECO:0007669"/>
    <property type="project" value="UniProtKB-ARBA"/>
</dbReference>
<feature type="domain" description="Cadherin" evidence="18">
    <location>
        <begin position="3414"/>
        <end position="3518"/>
    </location>
</feature>
<reference evidence="19" key="2">
    <citation type="journal article" date="2021" name="World Allergy Organ. J.">
        <title>Chromosome-level assembly of Dermatophagoides farinae genome and transcriptome reveals two novel allergens Der f 37 and Der f 39.</title>
        <authorList>
            <person name="Chen J."/>
            <person name="Cai Z."/>
            <person name="Fan D."/>
            <person name="Hu J."/>
            <person name="Hou Y."/>
            <person name="He Y."/>
            <person name="Zhang Z."/>
            <person name="Zhao Z."/>
            <person name="Gao P."/>
            <person name="Hu W."/>
            <person name="Sun J."/>
            <person name="Li J."/>
            <person name="Ji K."/>
        </authorList>
    </citation>
    <scope>NUCLEOTIDE SEQUENCE</scope>
    <source>
        <strain evidence="19">JKM2019</strain>
    </source>
</reference>
<dbReference type="Gene3D" id="2.60.120.200">
    <property type="match status" value="1"/>
</dbReference>
<dbReference type="Gene3D" id="2.10.25.10">
    <property type="entry name" value="Laminin"/>
    <property type="match status" value="5"/>
</dbReference>
<organism evidence="19">
    <name type="scientific">Dermatophagoides farinae</name>
    <name type="common">American house dust mite</name>
    <dbReference type="NCBI Taxonomy" id="6954"/>
    <lineage>
        <taxon>Eukaryota</taxon>
        <taxon>Metazoa</taxon>
        <taxon>Ecdysozoa</taxon>
        <taxon>Arthropoda</taxon>
        <taxon>Chelicerata</taxon>
        <taxon>Arachnida</taxon>
        <taxon>Acari</taxon>
        <taxon>Acariformes</taxon>
        <taxon>Sarcoptiformes</taxon>
        <taxon>Astigmata</taxon>
        <taxon>Psoroptidia</taxon>
        <taxon>Analgoidea</taxon>
        <taxon>Pyroglyphidae</taxon>
        <taxon>Dermatophagoidinae</taxon>
        <taxon>Dermatophagoides</taxon>
    </lineage>
</organism>
<dbReference type="InterPro" id="IPR001791">
    <property type="entry name" value="Laminin_G"/>
</dbReference>
<keyword evidence="4" id="KW-0732">Signal</keyword>
<feature type="domain" description="Cadherin" evidence="18">
    <location>
        <begin position="3108"/>
        <end position="3206"/>
    </location>
</feature>
<evidence type="ECO:0000256" key="1">
    <source>
        <dbReference type="ARBA" id="ARBA00004167"/>
    </source>
</evidence>
<comment type="subcellular location">
    <subcellularLocation>
        <location evidence="1">Membrane</location>
        <topology evidence="1">Single-pass membrane protein</topology>
    </subcellularLocation>
</comment>
<dbReference type="SMART" id="SM00181">
    <property type="entry name" value="EGF"/>
    <property type="match status" value="6"/>
</dbReference>
<dbReference type="PRINTS" id="PR00205">
    <property type="entry name" value="CADHERIN"/>
</dbReference>
<feature type="region of interest" description="Disordered" evidence="14">
    <location>
        <begin position="4688"/>
        <end position="4727"/>
    </location>
</feature>
<gene>
    <name evidence="19" type="ORF">HUG17_0032</name>
</gene>
<evidence type="ECO:0000256" key="5">
    <source>
        <dbReference type="ARBA" id="ARBA00022737"/>
    </source>
</evidence>
<dbReference type="InterPro" id="IPR015919">
    <property type="entry name" value="Cadherin-like_sf"/>
</dbReference>
<dbReference type="CDD" id="cd00054">
    <property type="entry name" value="EGF_CA"/>
    <property type="match status" value="4"/>
</dbReference>
<feature type="domain" description="Cadherin" evidence="18">
    <location>
        <begin position="35"/>
        <end position="154"/>
    </location>
</feature>
<feature type="domain" description="Cadherin" evidence="18">
    <location>
        <begin position="1600"/>
        <end position="1708"/>
    </location>
</feature>
<keyword evidence="3 15" id="KW-0812">Transmembrane</keyword>
<keyword evidence="11" id="KW-0325">Glycoprotein</keyword>
<dbReference type="FunFam" id="2.60.40.60:FF:000015">
    <property type="entry name" value="FAT atypical cadherin 1"/>
    <property type="match status" value="2"/>
</dbReference>
<keyword evidence="9 15" id="KW-0472">Membrane</keyword>
<feature type="domain" description="Cadherin" evidence="18">
    <location>
        <begin position="3626"/>
        <end position="3729"/>
    </location>
</feature>
<feature type="compositionally biased region" description="Low complexity" evidence="14">
    <location>
        <begin position="4865"/>
        <end position="4875"/>
    </location>
</feature>
<evidence type="ECO:0000259" key="16">
    <source>
        <dbReference type="PROSITE" id="PS50025"/>
    </source>
</evidence>
<feature type="region of interest" description="Disordered" evidence="14">
    <location>
        <begin position="4586"/>
        <end position="4652"/>
    </location>
</feature>
<sequence>MQNNATTSIMINDPLDSRMNMNNEEIDHRINFEFTRTNYNVTIPENSLSKIYATSMEKMGIYISDPALNVRYKIVAGDPDKIFRADHHHVGNFFFLLIRVRHDKNAVLNRENRAKYELRVRATITSEHNKAVRFKSKCNVTVTVLDCNDISPIFFEKNYDIDVYEDVPLETNLIQVTAIDPDIGLNGEIYYSLADESIYFAIHPTLGIIYNTRPLYLHQLLSTNENTITTTALTEFTVNLTILARDRGHHLSSQTIESSKTKVNIRIKPVNRHAPLITIKQHSTLSTTPNELIGSSIYAIIHVSDEDLGIYGQICSFNIIDGNQRSFFRITNQSSNDFNLHLIKSIADLFQLSSLSSTKSLSMFELIVQARDCGQRVANKTIQISLDEHFSLNFQFTSEKYYKELYENSLIGTQVLQVDLKISYSGGMHDKYHQLDTELQTQTSRKLSDIRSSTTDNSIHFSIINGNENGTFGITVNGIIYTRSRLDRENVAEYRLVVRAQHQMNQIATTMVFIDIMDVNDNYPQFRNFDIPPNGIVQLSIEENKPNASVIYHVEADDYDSETNNRFVTYELLYYGPDVDQLPFAIDQYKGDIYISQPLDFELMRHNYLLFIRASDWGEPFRRQNQMAINISIVDSNDHRPQFERINCTIYLPVETKPFTQLLKLSAIDLDRLNDHNKNKNYENNTIYYRLFTQQLQPEAERCFRLDEKTGELELICNLKKEIKSLNNRMNANANANNNKILWTLTASATDGHYFSDTNPINIVLVDDDNNAHSTATTTTTTKNNNKRRKDIRSKRLSTLKQQRNINVQCIDSGIRNKSKQQHRISFILDSIQLQPEEKDAIQLLRKSPHHHHHHHENHSPIFIDKSNEIRLREDTPIRTKVATIIANDSDTGFDSTLVWSLNIQEIEHDLDYLDNNKKIYFEIGQYDGNLYLIEQLDYETIKQLKLFITVCDQCVENQKCSNKTITIIVEDVNDNKPIVDVDDYVFKISESTQPKTIIGMIYAQDKDSEENARLEYFIDGHADTFSIDLHNGTLRLEQKLDRETIDKYILYVTVSDSGKPPLSTTAVITIQVLDINDNAPLFFQSSYFLKVREDIPIGTRLMRISAFDQDENESGDIRYTIFDTENNTFSIDDLTGNIRLHKSLDYEKIQLYNLTITATDEGKPPLSTSTYFIIEIEDVNENYYSPKFPNFYDNATIKENMPIGSFVTKVTAYDQDNPNLPLIYQIIGGDGLGRFTIDSNGNIYTAVILDCEISSHFWLTIVAKDRAAVPLASFLELYIEIENVNDMPPITKESFYTVNVLENIPIGSLILQIEAYDQDFNHHHHHSMDGSNIILFNISDRQVPFEIDNNGYVRTTDKLDRETISRYVLDLDVMEPIINDNNHTNHNEMMMTTFLKSRTPIIVNILDVNEFEPKSVMNTYRCYMYGEQIDKRLPGMKKYFHLDTNSGHIYPTKDKIIKGSYDFVVRIADCNQPNPFTSTVHIIIRVLAVNIRENNHKPSIEPFDSIIMINRNEIVGYTAAWIKSSDDDNDRLCYHIIDGNVDDSFAFLDTGALVVAKSLRNQFISQFNLTLLATDGQDNSTINILVNIMNDFDDIMSFGQEKYVVNVFENITVGSDVLKLNVITDLNDQTSFSIYSTQSPETLTKFEVESWSGRIRIKNRLDYEQGKQHVMVVEARSGRKHSRSLNQRAFTKVIINVIDVNDQSPQFITSYFETNVVESSSIGTSILQVQAFDTDYGNNAKINYTIISGNIDQTFDIETDLGYIFVAKQLNFRQLSEYYLLVKANDQGQPSLSNTANVHILITLPDNSPPKFEQTNYVVEVREDEKVGTVIISVKMINKQTSFFTIIGGDPDKMFAINVNNGELYVRRSLDYEHCPAYQLTIEASNLMGANVTTKVFVNVIDINDNAPYWNQTIFEGQIFETTPINTFVQTESGSPLVIRAYDKDSFYNLVYQIVEHEAREYFRIEPRTGAISLIRMLDCDDKHQQMEFSVSVVDDGTPKLKASDDATVRIRCLPVNDCPPVFVVNKFHATLFLPTFSNVIITKVAAIDCDFNPDKNIDSSSDWNPDLSYQLKSTQKLNDEEKKFWINSTTGQIMTTKPDIKLGIHELVVTVSDGKFTGEAKVIINVKKMPISTLRFRQKRYQASIRENSSNLRTILMPTIDGNKLHEHLIFRIMTPTQLFKIARTSGAILYRGIPVDRETTPKFELAIEVQSISIRNRIAQTLIEINVDDVNDNQPKFVGLPYQFVFNSDSNIGDLIGKIQAVDMDDGINGKIHYSIVSGDPNNLFALNTITGHLTIARTINNNDFNDDGDNNYPVNYTLLVMAKDLGQPSMNSMINVTLRMITGGIPLFTQSYYNITINENYPPMLPFLTIKAESSHGRQIFYQIEAGNDNDEFLLDFNTGTISVVEKLDRETTSQYNLLISATDAISDTSSTVNVFIKVDDINDNQPMFTKFYYNVSIPENLMVGSSVLRVDAYDPDSGANSRLQYHIMGMSMNKSHFYISPDDGIIYLKNSLDYETESFYHFEIMVNDYGSVQLTSTAQVWIEILDVNDNAPILPATFTTTIDEDIDNDGFVTKIIGYDADESDQDKLRYKIISGADMAFKIDEMTGSLYVRNLKNSRYLYHHRQDHRVTKHHYVLNISITDGIYSSTETYSIIIRPTNNFSPRFNRILNNVAIGENQPIGTSLLTVNATDYDDNIYGQIEYHILNDYGRKYFNVDQTTGEIRLKMELDYEKDDKFYWLILGAQDRGKRIGVSAIRIALIDQNDNGPRFIVDEYKCSVCTDVPVDSTILSVLAVDDDEDVDNIAIQYSIYDDVNDLETVAMMNHMNEYFEIASDTGYIYIRKNLTQLAGKKIQFFVKAFNVPNTIRNVGGHKNIQKRLISNVVPITIEIVDSCVHHKRDAFLYEVFVKENIERNSIVASLNLANYHKDVDIEIVGLDQRSDSNKFRIDSDGRIYVNEPLDREMKSKHILALRVYDKIYHVTDYFYVIINIMDENDCTPYFDSASYYLSLAENQEIGSTIFKMTALDNDIDLLNNALKYSIRNDHDGTFRIDENSGWISLTKNLDRETMEHYNLQIDITDGLHENSTSLYIAVYDVNDNPPVIEPARSIAAIYENSFLGTVILRIKVDDPDMNAELRYYISKGDHLHHFAISSSGDVYVNKSLDREMIDQYSLKILVTDGKYHTESEVLIDVLDVNDNGPICVKSKYVEMVSESVPIGTHILTVEAVDQDDAENAKLYFVLDGDHKNHFVVDAFSGRLKTNAKLDREHHSIYLFNVIVYDYQNRDWHCTSNVEILLSDINDEPPRFLMQLNSVHVPEDSPVGMILGKVSAIDLDIGLNRQITYELIDSTGEFLIHENSGIIRLAKTLDRETCSFYNLTIMAYDSNMPMLNSTTSFTVNVTDINDNAPEFEMQSYKANIDENVAIGTEVIRIFATSKDTGINAEIRYKIINGNINDTFAIDSKTGSIRVANDLDYEQSNEYFLIIEAKDQGIPPLSNEVNLLINVNDINDMRPQFSQRSYEIVIREDAQIGDKIYQIVASDGDSPSNANLTYSFVNDNLSYKEFNIEPLLGILTVGKQLDREMLSSYILEVFCSDNGKPVPFSASVLINVEISDYNDNAPIFDKINQTIHLKENRPIGYKFFEFNIHDPDSSLNSGPFKFEFVEGNQDEKFIIIDCTLHTNTVFRHQDQSEYNLVIKVTDSGNPPLSTIGWLNILIIQESKTPPKVHPLSIAINSLDHFPGGLIGQINATDDDPFDKLTYSLANPDDNQNIFAIDMNEGFIRALPGLDIGKYHINVTVSDEKFQSWGLIEIEVIAITESMIENAMVIKIYSIRVQDFFNNYLKNFIRSMKTLFKVRTNDVIILSVQQVISSSTTTVATQKRRRHNNEQYDSVSLMFAITTNDNDDNHPSHHLSRETIRAKLMENKYFIENQIGLSFDELSQRSQCQDIQCENGECREELYLSENQITYVVSQKFTFVSPYHEFRFGCACMPGFGGQFCNETVNECYRNPCPANKECLPVSSSLGYICQCPFGKSGVDCNQNAETCQSNERDVLVCYQEFNPMSFNGRSYVRYLFVKRIDKLSFRFRTQQLRARILTQQTDRSFIILEIVAGYIQYRFDCGEGEGLIRVHNLFVSDGKWHEIIVERKDNTASLILDRKYRSGGFAPGAPMSCNRLKSDIYFGGDVKSNSESIVGDEEILHGFNGCLDNILFNGQQIPFHKTSRSAIVILKTLANVEFSCSFKTNIGACRSQPCMNGGQCENLTNGSYVCQCPGHRYRGIHCEIDTLPCSISPCQNDGICISDIDACEQNHSPQCYRCQCRSGYAGINCQIPHHCSANYCQNGGVCEETSIGPKCHCHAGWHGLYCDQDIDECHLNTPACHASASCINLPGTFRCVCPINSTIKCNGHSLLTSNLIESYFHISYKEMMIVIIILIALVFVAFFIVLCCTCCNRPRKKKPKPEKNSEADESLLSAKPANRTSSTLYHENCDHQSMINNKDNNFEMTNMSNNIAAATINHHHQIKSAAQNYQELYNNNNTDCNSVLNSEDYDQQTPVIGIIDYAQNFKKNAPIASVSPQMIETIRHQSSSSMISINSNKDNKKNKKRSKISGNIHSSTGNNLENHHYHPHHRKRTSLNDSSDSNVTNSTQTEGYHWDTSDLYLAGSNDQQQQQQQQRQQHVVQYNFNNSNIVNGADNVDVEDDDDNDDDDGHSINSNQRIHHHHLYSPPHPLLNATYVKSKIRNDSINNNQNNETLPLLITTDNVDKNSEKNHDDENDVNMMLPSPPLEIKLGTKLEFSRNNYIERYLPKHDDDSNGYRKYSTTTDMIDCDLNSKKLDDNLMNGNNGQQQQQQQKQQHRNRNRNDSSGSIHSSSISQQIKPVTLLTFNRSSLNESADNFSLLTPSSSCSTTPIAALVNSSSTSDTIDQCSSSMSSSSNNDLKTSPMGSSSIAFINGSESSNTIIKNNHYHQYIANNGGQTMDNHQSLPVAATNGNGNHKMTSFSSSYQVKHSQQRSTLNNNIETNGNQMMNKLSKINNENISNNNNDQTTLVAENVDDQSNTTITTTNTTTNGTINGDKNNKRQQRSSSIQYTFV</sequence>
<keyword evidence="8 15" id="KW-1133">Transmembrane helix</keyword>
<dbReference type="Pfam" id="PF02210">
    <property type="entry name" value="Laminin_G_2"/>
    <property type="match status" value="1"/>
</dbReference>
<dbReference type="InterPro" id="IPR018097">
    <property type="entry name" value="EGF_Ca-bd_CS"/>
</dbReference>
<feature type="domain" description="Cadherin" evidence="18">
    <location>
        <begin position="3207"/>
        <end position="3310"/>
    </location>
</feature>
<dbReference type="PROSITE" id="PS01187">
    <property type="entry name" value="EGF_CA"/>
    <property type="match status" value="1"/>
</dbReference>
<feature type="compositionally biased region" description="Low complexity" evidence="14">
    <location>
        <begin position="5060"/>
        <end position="5076"/>
    </location>
</feature>
<feature type="domain" description="Cadherin" evidence="18">
    <location>
        <begin position="660"/>
        <end position="775"/>
    </location>
</feature>
<dbReference type="PROSITE" id="PS50026">
    <property type="entry name" value="EGF_3"/>
    <property type="match status" value="5"/>
</dbReference>
<dbReference type="GO" id="GO:0007156">
    <property type="term" value="P:homophilic cell adhesion via plasma membrane adhesion molecules"/>
    <property type="evidence" value="ECO:0007669"/>
    <property type="project" value="InterPro"/>
</dbReference>
<dbReference type="CDD" id="cd00110">
    <property type="entry name" value="LamG"/>
    <property type="match status" value="1"/>
</dbReference>
<evidence type="ECO:0000256" key="13">
    <source>
        <dbReference type="PROSITE-ProRule" id="PRU00076"/>
    </source>
</evidence>
<feature type="domain" description="Cadherin" evidence="18">
    <location>
        <begin position="864"/>
        <end position="980"/>
    </location>
</feature>
<keyword evidence="10 13" id="KW-1015">Disulfide bond</keyword>
<dbReference type="GO" id="GO:0001736">
    <property type="term" value="P:establishment of planar polarity"/>
    <property type="evidence" value="ECO:0007669"/>
    <property type="project" value="UniProtKB-ARBA"/>
</dbReference>
<dbReference type="Pfam" id="PF00008">
    <property type="entry name" value="EGF"/>
    <property type="match status" value="1"/>
</dbReference>
<feature type="disulfide bond" evidence="13">
    <location>
        <begin position="4013"/>
        <end position="4030"/>
    </location>
</feature>
<dbReference type="PROSITE" id="PS50025">
    <property type="entry name" value="LAM_G_DOMAIN"/>
    <property type="match status" value="1"/>
</dbReference>
<dbReference type="PROSITE" id="PS00010">
    <property type="entry name" value="ASX_HYDROXYL"/>
    <property type="match status" value="1"/>
</dbReference>
<dbReference type="PROSITE" id="PS00022">
    <property type="entry name" value="EGF_1"/>
    <property type="match status" value="3"/>
</dbReference>
<feature type="domain" description="Cadherin" evidence="18">
    <location>
        <begin position="2454"/>
        <end position="2559"/>
    </location>
</feature>
<dbReference type="EMBL" id="SDOV01000001">
    <property type="protein sequence ID" value="KAH7644494.1"/>
    <property type="molecule type" value="Genomic_DNA"/>
</dbReference>
<feature type="domain" description="Cadherin" evidence="18">
    <location>
        <begin position="2139"/>
        <end position="2240"/>
    </location>
</feature>
<evidence type="ECO:0000313" key="19">
    <source>
        <dbReference type="EMBL" id="KAH7644494.1"/>
    </source>
</evidence>
<feature type="domain" description="Cadherin" evidence="18">
    <location>
        <begin position="1502"/>
        <end position="1599"/>
    </location>
</feature>
<feature type="domain" description="Cadherin" evidence="18">
    <location>
        <begin position="2775"/>
        <end position="2906"/>
    </location>
</feature>
<feature type="domain" description="EGF-like" evidence="17">
    <location>
        <begin position="4332"/>
        <end position="4368"/>
    </location>
</feature>
<evidence type="ECO:0000256" key="9">
    <source>
        <dbReference type="ARBA" id="ARBA00023136"/>
    </source>
</evidence>
<evidence type="ECO:0000256" key="12">
    <source>
        <dbReference type="PROSITE-ProRule" id="PRU00043"/>
    </source>
</evidence>
<feature type="domain" description="Cadherin" evidence="18">
    <location>
        <begin position="2353"/>
        <end position="2453"/>
    </location>
</feature>
<keyword evidence="7" id="KW-0130">Cell adhesion</keyword>
<feature type="domain" description="Cadherin" evidence="18">
    <location>
        <begin position="1196"/>
        <end position="1292"/>
    </location>
</feature>
<dbReference type="GO" id="GO:0005886">
    <property type="term" value="C:plasma membrane"/>
    <property type="evidence" value="ECO:0007669"/>
    <property type="project" value="UniProtKB-SubCell"/>
</dbReference>
<feature type="domain" description="Cadherin" evidence="18">
    <location>
        <begin position="981"/>
        <end position="1083"/>
    </location>
</feature>
<evidence type="ECO:0000259" key="18">
    <source>
        <dbReference type="PROSITE" id="PS50268"/>
    </source>
</evidence>
<evidence type="ECO:0000256" key="7">
    <source>
        <dbReference type="ARBA" id="ARBA00022889"/>
    </source>
</evidence>
<dbReference type="CDD" id="cd11304">
    <property type="entry name" value="Cadherin_repeat"/>
    <property type="match status" value="33"/>
</dbReference>
<dbReference type="FunFam" id="2.60.40.60:FF:000064">
    <property type="entry name" value="FAT atypical cadherin 1"/>
    <property type="match status" value="1"/>
</dbReference>
<dbReference type="PROSITE" id="PS50268">
    <property type="entry name" value="CADHERIN_2"/>
    <property type="match status" value="31"/>
</dbReference>
<dbReference type="InterPro" id="IPR002126">
    <property type="entry name" value="Cadherin-like_dom"/>
</dbReference>
<dbReference type="FunFam" id="2.60.40.60:FF:000020">
    <property type="entry name" value="Dachsous cadherin-related 1b"/>
    <property type="match status" value="3"/>
</dbReference>
<feature type="compositionally biased region" description="Low complexity" evidence="14">
    <location>
        <begin position="4587"/>
        <end position="4597"/>
    </location>
</feature>
<feature type="domain" description="Cadherin" evidence="18">
    <location>
        <begin position="397"/>
        <end position="526"/>
    </location>
</feature>
<feature type="domain" description="Cadherin" evidence="18">
    <location>
        <begin position="3311"/>
        <end position="3413"/>
    </location>
</feature>
<dbReference type="PROSITE" id="PS00232">
    <property type="entry name" value="CADHERIN_1"/>
    <property type="match status" value="11"/>
</dbReference>
<dbReference type="SUPFAM" id="SSF57196">
    <property type="entry name" value="EGF/Laminin"/>
    <property type="match status" value="3"/>
</dbReference>
<feature type="domain" description="Cadherin" evidence="18">
    <location>
        <begin position="2559"/>
        <end position="2670"/>
    </location>
</feature>
<dbReference type="InterPro" id="IPR020894">
    <property type="entry name" value="Cadherin_CS"/>
</dbReference>
<feature type="domain" description="Cadherin" evidence="18">
    <location>
        <begin position="155"/>
        <end position="277"/>
    </location>
</feature>
<feature type="domain" description="EGF-like" evidence="17">
    <location>
        <begin position="4004"/>
        <end position="4042"/>
    </location>
</feature>
<dbReference type="InterPro" id="IPR001881">
    <property type="entry name" value="EGF-like_Ca-bd_dom"/>
</dbReference>
<dbReference type="PROSITE" id="PS01186">
    <property type="entry name" value="EGF_2"/>
    <property type="match status" value="2"/>
</dbReference>
<feature type="domain" description="Cadherin" evidence="18">
    <location>
        <begin position="1709"/>
        <end position="1813"/>
    </location>
</feature>